<keyword evidence="2" id="KW-0547">Nucleotide-binding</keyword>
<name>A0A2H0KTW6_9BACT</name>
<dbReference type="SUPFAM" id="SSF160246">
    <property type="entry name" value="EspE N-terminal domain-like"/>
    <property type="match status" value="1"/>
</dbReference>
<dbReference type="SUPFAM" id="SSF52540">
    <property type="entry name" value="P-loop containing nucleoside triphosphate hydrolases"/>
    <property type="match status" value="1"/>
</dbReference>
<evidence type="ECO:0000313" key="7">
    <source>
        <dbReference type="Proteomes" id="UP000229317"/>
    </source>
</evidence>
<sequence length="541" mass="60252">MASINEIKNVEERAAQLNVPFASLAGKTIAVDVLKEISEEAASFYQFVPIEKKGNILQVGMVNPDDLKAMQALNFIAKRHNFEPKISIITASDLKNVLVQYRTLKEEVATALRELQEELIEAKPEARRSKAQEVAERVMAEAPITKIVAVMLRHAQEGMASDIHIEPEENEVRIRFRVDGILYTSIILPRNIHSSVATRIKILSNLKIDETRIPQDGRFHSVIDGKKIDFRVSTFPTSFGEKVVLRLLDPTIGLLNFEQLGLSGYNLKVMQEGIKRPFGMILITGPTGSGKTTTLYAILNVLNESGVNIVSLEDPIEYNVEGISQSQIKPEIGYTFASGLRSILRQDPDIIMVGEIRDEETADLATHSALTGHIVLSTLHTNNAIGVIPRLVDMGVSGFLLPSAVNIAMAQRLVRRLCPQCKKEADTSPKVKEMIEKELAQISEQTRKEYLDILNKEIKIWEAPGCKFCAGKGTKGRIAIFETLHMTPQLDRIIIEGPTETKILEESRRQGMLTMRQDGFLKVLQGIISLEEVLEAVEEAQ</sequence>
<dbReference type="Gene3D" id="3.40.50.300">
    <property type="entry name" value="P-loop containing nucleotide triphosphate hydrolases"/>
    <property type="match status" value="1"/>
</dbReference>
<dbReference type="InterPro" id="IPR037257">
    <property type="entry name" value="T2SS_E_N_sf"/>
</dbReference>
<dbReference type="AlphaFoldDB" id="A0A2H0KTW6"/>
<comment type="similarity">
    <text evidence="1">Belongs to the GSP E family.</text>
</comment>
<gene>
    <name evidence="6" type="ORF">COV84_00310</name>
</gene>
<dbReference type="GO" id="GO:0005524">
    <property type="term" value="F:ATP binding"/>
    <property type="evidence" value="ECO:0007669"/>
    <property type="project" value="UniProtKB-KW"/>
</dbReference>
<dbReference type="InterPro" id="IPR027417">
    <property type="entry name" value="P-loop_NTPase"/>
</dbReference>
<organism evidence="6 7">
    <name type="scientific">Candidatus Portnoybacteria bacterium CG11_big_fil_rev_8_21_14_0_20_40_15</name>
    <dbReference type="NCBI Taxonomy" id="1974817"/>
    <lineage>
        <taxon>Bacteria</taxon>
        <taxon>Candidatus Portnoyibacteriota</taxon>
    </lineage>
</organism>
<dbReference type="InterPro" id="IPR003593">
    <property type="entry name" value="AAA+_ATPase"/>
</dbReference>
<dbReference type="PANTHER" id="PTHR30258:SF1">
    <property type="entry name" value="PROTEIN TRANSPORT PROTEIN HOFB HOMOLOG"/>
    <property type="match status" value="1"/>
</dbReference>
<keyword evidence="4" id="KW-0175">Coiled coil</keyword>
<dbReference type="EMBL" id="PCVO01000004">
    <property type="protein sequence ID" value="PIQ75593.1"/>
    <property type="molecule type" value="Genomic_DNA"/>
</dbReference>
<dbReference type="Pfam" id="PF05157">
    <property type="entry name" value="MshEN"/>
    <property type="match status" value="1"/>
</dbReference>
<accession>A0A2H0KTW6</accession>
<dbReference type="Gene3D" id="3.30.450.90">
    <property type="match status" value="1"/>
</dbReference>
<evidence type="ECO:0000313" key="6">
    <source>
        <dbReference type="EMBL" id="PIQ75593.1"/>
    </source>
</evidence>
<dbReference type="PANTHER" id="PTHR30258">
    <property type="entry name" value="TYPE II SECRETION SYSTEM PROTEIN GSPE-RELATED"/>
    <property type="match status" value="1"/>
</dbReference>
<feature type="coiled-coil region" evidence="4">
    <location>
        <begin position="94"/>
        <end position="121"/>
    </location>
</feature>
<evidence type="ECO:0000256" key="3">
    <source>
        <dbReference type="ARBA" id="ARBA00022840"/>
    </source>
</evidence>
<dbReference type="Proteomes" id="UP000229317">
    <property type="component" value="Unassembled WGS sequence"/>
</dbReference>
<dbReference type="CDD" id="cd01129">
    <property type="entry name" value="PulE-GspE-like"/>
    <property type="match status" value="1"/>
</dbReference>
<reference evidence="6 7" key="1">
    <citation type="submission" date="2017-09" db="EMBL/GenBank/DDBJ databases">
        <title>Depth-based differentiation of microbial function through sediment-hosted aquifers and enrichment of novel symbionts in the deep terrestrial subsurface.</title>
        <authorList>
            <person name="Probst A.J."/>
            <person name="Ladd B."/>
            <person name="Jarett J.K."/>
            <person name="Geller-Mcgrath D.E."/>
            <person name="Sieber C.M."/>
            <person name="Emerson J.B."/>
            <person name="Anantharaman K."/>
            <person name="Thomas B.C."/>
            <person name="Malmstrom R."/>
            <person name="Stieglmeier M."/>
            <person name="Klingl A."/>
            <person name="Woyke T."/>
            <person name="Ryan C.M."/>
            <person name="Banfield J.F."/>
        </authorList>
    </citation>
    <scope>NUCLEOTIDE SEQUENCE [LARGE SCALE GENOMIC DNA]</scope>
    <source>
        <strain evidence="6">CG11_big_fil_rev_8_21_14_0_20_40_15</strain>
    </source>
</reference>
<dbReference type="Gene3D" id="3.30.300.160">
    <property type="entry name" value="Type II secretion system, protein E, N-terminal domain"/>
    <property type="match status" value="1"/>
</dbReference>
<evidence type="ECO:0000256" key="4">
    <source>
        <dbReference type="SAM" id="Coils"/>
    </source>
</evidence>
<comment type="caution">
    <text evidence="6">The sequence shown here is derived from an EMBL/GenBank/DDBJ whole genome shotgun (WGS) entry which is preliminary data.</text>
</comment>
<protein>
    <recommendedName>
        <fullName evidence="5">Bacterial type II secretion system protein E domain-containing protein</fullName>
    </recommendedName>
</protein>
<dbReference type="InterPro" id="IPR001482">
    <property type="entry name" value="T2SS/T4SS_dom"/>
</dbReference>
<dbReference type="PROSITE" id="PS00662">
    <property type="entry name" value="T2SP_E"/>
    <property type="match status" value="1"/>
</dbReference>
<proteinExistence type="inferred from homology"/>
<keyword evidence="3" id="KW-0067">ATP-binding</keyword>
<dbReference type="InterPro" id="IPR007831">
    <property type="entry name" value="T2SS_GspE_N"/>
</dbReference>
<dbReference type="GO" id="GO:0016887">
    <property type="term" value="F:ATP hydrolysis activity"/>
    <property type="evidence" value="ECO:0007669"/>
    <property type="project" value="TreeGrafter"/>
</dbReference>
<dbReference type="SMART" id="SM00382">
    <property type="entry name" value="AAA"/>
    <property type="match status" value="1"/>
</dbReference>
<evidence type="ECO:0000256" key="1">
    <source>
        <dbReference type="ARBA" id="ARBA00006611"/>
    </source>
</evidence>
<evidence type="ECO:0000259" key="5">
    <source>
        <dbReference type="PROSITE" id="PS00662"/>
    </source>
</evidence>
<dbReference type="Pfam" id="PF00437">
    <property type="entry name" value="T2SSE"/>
    <property type="match status" value="1"/>
</dbReference>
<evidence type="ECO:0000256" key="2">
    <source>
        <dbReference type="ARBA" id="ARBA00022741"/>
    </source>
</evidence>
<dbReference type="GO" id="GO:0005886">
    <property type="term" value="C:plasma membrane"/>
    <property type="evidence" value="ECO:0007669"/>
    <property type="project" value="TreeGrafter"/>
</dbReference>
<feature type="domain" description="Bacterial type II secretion system protein E" evidence="5">
    <location>
        <begin position="344"/>
        <end position="358"/>
    </location>
</feature>